<dbReference type="AlphaFoldDB" id="A0A4P9XAP3"/>
<keyword evidence="3" id="KW-1003">Cell membrane</keyword>
<feature type="transmembrane region" description="Helical" evidence="8">
    <location>
        <begin position="112"/>
        <end position="128"/>
    </location>
</feature>
<keyword evidence="6 8" id="KW-0472">Membrane</keyword>
<dbReference type="PANTHER" id="PTHR23502">
    <property type="entry name" value="MAJOR FACILITATOR SUPERFAMILY"/>
    <property type="match status" value="1"/>
</dbReference>
<name>A0A4P9XAP3_9FUNG</name>
<feature type="domain" description="Major facilitator superfamily (MFS) profile" evidence="9">
    <location>
        <begin position="47"/>
        <end position="476"/>
    </location>
</feature>
<evidence type="ECO:0000256" key="8">
    <source>
        <dbReference type="SAM" id="Phobius"/>
    </source>
</evidence>
<evidence type="ECO:0000313" key="11">
    <source>
        <dbReference type="Proteomes" id="UP000274922"/>
    </source>
</evidence>
<dbReference type="STRING" id="1555241.A0A4P9XAP3"/>
<feature type="transmembrane region" description="Helical" evidence="8">
    <location>
        <begin position="354"/>
        <end position="373"/>
    </location>
</feature>
<sequence length="492" mass="53082">QAILTHDVLSHQYRGKGTAAEPYQVEFLGSHDVGNPQMWRTARKWLVVMCGAVATLAIAFGSSAYTAAIPGIMAHFGVSITAATAGVAVFVLGFAIGPLFWAPLGELFGRQIWFWTTYAAVTIFAWAAGYTDSFAALIVLRFLGGATGASVLSNAGGVISDVMNEKERGLGLAFFSFAPFMGPVLGPICGGFEAMAVGWRWVLYTIAIFTGVVLVLGAVVVPETYGPALLAKRAAALSDYTGLHFVRASKRPQKSAAQLFKIALSRPWQLLFLEPITLAVCLYQAIIYGTLYMLFGAFPVVYRRGRGWNQGVSGLMFVPVMIGLLLCLGYAVVENRRYARIIDKRGAAEPEDRLPMSCVAAIALPVSMFWFAWTNSASLPWWPSALANILFGFGLLASFLASFNYLVDMYALYAASVLAAAAVSRSVVGAAFPLFTNQMFDALGIHWASALPGFLALACAPCPFLFYKYGAAIRMRCKYARQAALEMAEIKA</sequence>
<keyword evidence="5 8" id="KW-1133">Transmembrane helix</keyword>
<dbReference type="InterPro" id="IPR011701">
    <property type="entry name" value="MFS"/>
</dbReference>
<evidence type="ECO:0000256" key="2">
    <source>
        <dbReference type="ARBA" id="ARBA00022448"/>
    </source>
</evidence>
<proteinExistence type="inferred from homology"/>
<evidence type="ECO:0000256" key="3">
    <source>
        <dbReference type="ARBA" id="ARBA00022475"/>
    </source>
</evidence>
<dbReference type="Pfam" id="PF07690">
    <property type="entry name" value="MFS_1"/>
    <property type="match status" value="1"/>
</dbReference>
<feature type="transmembrane region" description="Helical" evidence="8">
    <location>
        <begin position="315"/>
        <end position="333"/>
    </location>
</feature>
<dbReference type="CDD" id="cd17323">
    <property type="entry name" value="MFS_Tpo1_MDR_like"/>
    <property type="match status" value="1"/>
</dbReference>
<evidence type="ECO:0000256" key="4">
    <source>
        <dbReference type="ARBA" id="ARBA00022692"/>
    </source>
</evidence>
<gene>
    <name evidence="10" type="ORF">CXG81DRAFT_2857</name>
</gene>
<keyword evidence="4 8" id="KW-0812">Transmembrane</keyword>
<comment type="subcellular location">
    <subcellularLocation>
        <location evidence="1">Cell membrane</location>
        <topology evidence="1">Multi-pass membrane protein</topology>
    </subcellularLocation>
</comment>
<feature type="transmembrane region" description="Helical" evidence="8">
    <location>
        <begin position="134"/>
        <end position="159"/>
    </location>
</feature>
<dbReference type="FunFam" id="1.20.1250.20:FF:000011">
    <property type="entry name" value="MFS multidrug transporter, putative"/>
    <property type="match status" value="1"/>
</dbReference>
<dbReference type="Gene3D" id="1.20.1250.20">
    <property type="entry name" value="MFS general substrate transporter like domains"/>
    <property type="match status" value="1"/>
</dbReference>
<accession>A0A4P9XAP3</accession>
<evidence type="ECO:0000256" key="1">
    <source>
        <dbReference type="ARBA" id="ARBA00004651"/>
    </source>
</evidence>
<protein>
    <recommendedName>
        <fullName evidence="9">Major facilitator superfamily (MFS) profile domain-containing protein</fullName>
    </recommendedName>
</protein>
<feature type="transmembrane region" description="Helical" evidence="8">
    <location>
        <begin position="171"/>
        <end position="195"/>
    </location>
</feature>
<feature type="non-terminal residue" evidence="10">
    <location>
        <position position="492"/>
    </location>
</feature>
<dbReference type="InterPro" id="IPR020846">
    <property type="entry name" value="MFS_dom"/>
</dbReference>
<evidence type="ECO:0000259" key="9">
    <source>
        <dbReference type="PROSITE" id="PS50850"/>
    </source>
</evidence>
<dbReference type="InterPro" id="IPR036259">
    <property type="entry name" value="MFS_trans_sf"/>
</dbReference>
<evidence type="ECO:0000313" key="10">
    <source>
        <dbReference type="EMBL" id="RKP02453.1"/>
    </source>
</evidence>
<keyword evidence="2" id="KW-0813">Transport</keyword>
<dbReference type="SUPFAM" id="SSF103473">
    <property type="entry name" value="MFS general substrate transporter"/>
    <property type="match status" value="1"/>
</dbReference>
<evidence type="ECO:0000256" key="7">
    <source>
        <dbReference type="ARBA" id="ARBA00038459"/>
    </source>
</evidence>
<feature type="transmembrane region" description="Helical" evidence="8">
    <location>
        <begin position="385"/>
        <end position="403"/>
    </location>
</feature>
<feature type="transmembrane region" description="Helical" evidence="8">
    <location>
        <begin position="444"/>
        <end position="466"/>
    </location>
</feature>
<feature type="transmembrane region" description="Helical" evidence="8">
    <location>
        <begin position="72"/>
        <end position="100"/>
    </location>
</feature>
<feature type="transmembrane region" description="Helical" evidence="8">
    <location>
        <begin position="45"/>
        <end position="66"/>
    </location>
</feature>
<dbReference type="GO" id="GO:0005886">
    <property type="term" value="C:plasma membrane"/>
    <property type="evidence" value="ECO:0007669"/>
    <property type="project" value="UniProtKB-SubCell"/>
</dbReference>
<dbReference type="OrthoDB" id="2112996at2759"/>
<feature type="non-terminal residue" evidence="10">
    <location>
        <position position="1"/>
    </location>
</feature>
<feature type="transmembrane region" description="Helical" evidence="8">
    <location>
        <begin position="201"/>
        <end position="221"/>
    </location>
</feature>
<dbReference type="GO" id="GO:0022857">
    <property type="term" value="F:transmembrane transporter activity"/>
    <property type="evidence" value="ECO:0007669"/>
    <property type="project" value="InterPro"/>
</dbReference>
<comment type="similarity">
    <text evidence="7">Belongs to the major facilitator superfamily. DHA1 family. Polyamines/proton antiporter (TC 2.A.1.2.16) subfamily.</text>
</comment>
<reference evidence="11" key="1">
    <citation type="journal article" date="2018" name="Nat. Microbiol.">
        <title>Leveraging single-cell genomics to expand the fungal tree of life.</title>
        <authorList>
            <person name="Ahrendt S.R."/>
            <person name="Quandt C.A."/>
            <person name="Ciobanu D."/>
            <person name="Clum A."/>
            <person name="Salamov A."/>
            <person name="Andreopoulos B."/>
            <person name="Cheng J.F."/>
            <person name="Woyke T."/>
            <person name="Pelin A."/>
            <person name="Henrissat B."/>
            <person name="Reynolds N.K."/>
            <person name="Benny G.L."/>
            <person name="Smith M.E."/>
            <person name="James T.Y."/>
            <person name="Grigoriev I.V."/>
        </authorList>
    </citation>
    <scope>NUCLEOTIDE SEQUENCE [LARGE SCALE GENOMIC DNA]</scope>
    <source>
        <strain evidence="11">ATCC 52028</strain>
    </source>
</reference>
<dbReference type="PANTHER" id="PTHR23502:SF186">
    <property type="entry name" value="MAJOR FACILITATOR SUPERFAMILY (MFS) PROFILE DOMAIN-CONTAINING PROTEIN"/>
    <property type="match status" value="1"/>
</dbReference>
<dbReference type="Proteomes" id="UP000274922">
    <property type="component" value="Unassembled WGS sequence"/>
</dbReference>
<feature type="transmembrane region" description="Helical" evidence="8">
    <location>
        <begin position="270"/>
        <end position="295"/>
    </location>
</feature>
<keyword evidence="11" id="KW-1185">Reference proteome</keyword>
<dbReference type="PROSITE" id="PS50850">
    <property type="entry name" value="MFS"/>
    <property type="match status" value="1"/>
</dbReference>
<dbReference type="EMBL" id="ML014143">
    <property type="protein sequence ID" value="RKP02453.1"/>
    <property type="molecule type" value="Genomic_DNA"/>
</dbReference>
<feature type="transmembrane region" description="Helical" evidence="8">
    <location>
        <begin position="410"/>
        <end position="432"/>
    </location>
</feature>
<evidence type="ECO:0000256" key="6">
    <source>
        <dbReference type="ARBA" id="ARBA00023136"/>
    </source>
</evidence>
<evidence type="ECO:0000256" key="5">
    <source>
        <dbReference type="ARBA" id="ARBA00022989"/>
    </source>
</evidence>
<organism evidence="10 11">
    <name type="scientific">Caulochytrium protostelioides</name>
    <dbReference type="NCBI Taxonomy" id="1555241"/>
    <lineage>
        <taxon>Eukaryota</taxon>
        <taxon>Fungi</taxon>
        <taxon>Fungi incertae sedis</taxon>
        <taxon>Chytridiomycota</taxon>
        <taxon>Chytridiomycota incertae sedis</taxon>
        <taxon>Chytridiomycetes</taxon>
        <taxon>Caulochytriales</taxon>
        <taxon>Caulochytriaceae</taxon>
        <taxon>Caulochytrium</taxon>
    </lineage>
</organism>